<dbReference type="InterPro" id="IPR039422">
    <property type="entry name" value="MarR/SlyA-like"/>
</dbReference>
<protein>
    <submittedName>
        <fullName evidence="2">Putative MarR family transcriptional regulator</fullName>
    </submittedName>
</protein>
<feature type="domain" description="HTH marR-type" evidence="1">
    <location>
        <begin position="11"/>
        <end position="147"/>
    </location>
</feature>
<dbReference type="GO" id="GO:0006950">
    <property type="term" value="P:response to stress"/>
    <property type="evidence" value="ECO:0007669"/>
    <property type="project" value="TreeGrafter"/>
</dbReference>
<sequence length="153" mass="17196">MTQVPWLDDHQQRVWRAWLQVNGRLTAQMQRNMQADAGLSLPDFEVLVMLTDVESGSVRVSDLARGLQWERSRLSHHLTRMEKRGLVARAECVEDGRGAIVLLTPQGRTAIEAAAPAHVRTVRQLFIDRLDEADLAALNRITDKLLEGLPPQG</sequence>
<dbReference type="STRING" id="1184609.KILIM_021_00250"/>
<dbReference type="InterPro" id="IPR036390">
    <property type="entry name" value="WH_DNA-bd_sf"/>
</dbReference>
<evidence type="ECO:0000313" key="3">
    <source>
        <dbReference type="Proteomes" id="UP000008366"/>
    </source>
</evidence>
<dbReference type="AlphaFoldDB" id="K6W8G0"/>
<dbReference type="PANTHER" id="PTHR33164">
    <property type="entry name" value="TRANSCRIPTIONAL REGULATOR, MARR FAMILY"/>
    <property type="match status" value="1"/>
</dbReference>
<comment type="caution">
    <text evidence="2">The sequence shown here is derived from an EMBL/GenBank/DDBJ whole genome shotgun (WGS) entry which is preliminary data.</text>
</comment>
<dbReference type="GO" id="GO:0003700">
    <property type="term" value="F:DNA-binding transcription factor activity"/>
    <property type="evidence" value="ECO:0007669"/>
    <property type="project" value="InterPro"/>
</dbReference>
<reference evidence="2 3" key="1">
    <citation type="submission" date="2012-08" db="EMBL/GenBank/DDBJ databases">
        <title>Whole genome shotgun sequence of Kineosphaera limosa NBRC 100340.</title>
        <authorList>
            <person name="Yoshida I."/>
            <person name="Isaki S."/>
            <person name="Hosoyama A."/>
            <person name="Tsuchikane K."/>
            <person name="Katsumata H."/>
            <person name="Ando Y."/>
            <person name="Ohji S."/>
            <person name="Hamada M."/>
            <person name="Tamura T."/>
            <person name="Yamazoe A."/>
            <person name="Yamazaki S."/>
            <person name="Fujita N."/>
        </authorList>
    </citation>
    <scope>NUCLEOTIDE SEQUENCE [LARGE SCALE GENOMIC DNA]</scope>
    <source>
        <strain evidence="2 3">NBRC 100340</strain>
    </source>
</reference>
<dbReference type="PANTHER" id="PTHR33164:SF99">
    <property type="entry name" value="MARR FAMILY REGULATORY PROTEIN"/>
    <property type="match status" value="1"/>
</dbReference>
<dbReference type="Proteomes" id="UP000008366">
    <property type="component" value="Unassembled WGS sequence"/>
</dbReference>
<dbReference type="PROSITE" id="PS50995">
    <property type="entry name" value="HTH_MARR_2"/>
    <property type="match status" value="1"/>
</dbReference>
<keyword evidence="3" id="KW-1185">Reference proteome</keyword>
<dbReference type="Pfam" id="PF12802">
    <property type="entry name" value="MarR_2"/>
    <property type="match status" value="1"/>
</dbReference>
<evidence type="ECO:0000259" key="1">
    <source>
        <dbReference type="PROSITE" id="PS50995"/>
    </source>
</evidence>
<dbReference type="Gene3D" id="1.10.10.10">
    <property type="entry name" value="Winged helix-like DNA-binding domain superfamily/Winged helix DNA-binding domain"/>
    <property type="match status" value="1"/>
</dbReference>
<dbReference type="InterPro" id="IPR000835">
    <property type="entry name" value="HTH_MarR-typ"/>
</dbReference>
<dbReference type="RefSeq" id="WP_006592017.1">
    <property type="nucleotide sequence ID" value="NZ_BAHD01000021.1"/>
</dbReference>
<evidence type="ECO:0000313" key="2">
    <source>
        <dbReference type="EMBL" id="GAB95485.1"/>
    </source>
</evidence>
<dbReference type="InterPro" id="IPR036388">
    <property type="entry name" value="WH-like_DNA-bd_sf"/>
</dbReference>
<dbReference type="SUPFAM" id="SSF46785">
    <property type="entry name" value="Winged helix' DNA-binding domain"/>
    <property type="match status" value="1"/>
</dbReference>
<accession>K6W8G0</accession>
<name>K6W8G0_9MICO</name>
<dbReference type="EMBL" id="BAHD01000021">
    <property type="protein sequence ID" value="GAB95485.1"/>
    <property type="molecule type" value="Genomic_DNA"/>
</dbReference>
<proteinExistence type="predicted"/>
<dbReference type="eggNOG" id="COG1846">
    <property type="taxonomic scope" value="Bacteria"/>
</dbReference>
<dbReference type="SMART" id="SM00347">
    <property type="entry name" value="HTH_MARR"/>
    <property type="match status" value="1"/>
</dbReference>
<gene>
    <name evidence="2" type="ORF">KILIM_021_00250</name>
</gene>
<organism evidence="2 3">
    <name type="scientific">Kineosphaera limosa NBRC 100340</name>
    <dbReference type="NCBI Taxonomy" id="1184609"/>
    <lineage>
        <taxon>Bacteria</taxon>
        <taxon>Bacillati</taxon>
        <taxon>Actinomycetota</taxon>
        <taxon>Actinomycetes</taxon>
        <taxon>Micrococcales</taxon>
        <taxon>Dermatophilaceae</taxon>
        <taxon>Kineosphaera</taxon>
    </lineage>
</organism>
<dbReference type="OrthoDB" id="8635520at2"/>